<protein>
    <recommendedName>
        <fullName evidence="9">Transmembrane protein 126A</fullName>
    </recommendedName>
</protein>
<reference evidence="7" key="2">
    <citation type="submission" date="2025-09" db="UniProtKB">
        <authorList>
            <consortium name="Ensembl"/>
        </authorList>
    </citation>
    <scope>IDENTIFICATION</scope>
</reference>
<dbReference type="Proteomes" id="UP000694546">
    <property type="component" value="Chromosome 10"/>
</dbReference>
<evidence type="ECO:0000313" key="7">
    <source>
        <dbReference type="Ensembl" id="ENSGMOP00000067894.1"/>
    </source>
</evidence>
<dbReference type="GO" id="GO:0032981">
    <property type="term" value="P:mitochondrial respiratory chain complex I assembly"/>
    <property type="evidence" value="ECO:0007669"/>
    <property type="project" value="TreeGrafter"/>
</dbReference>
<evidence type="ECO:0000256" key="6">
    <source>
        <dbReference type="SAM" id="Phobius"/>
    </source>
</evidence>
<evidence type="ECO:0000256" key="1">
    <source>
        <dbReference type="ARBA" id="ARBA00004225"/>
    </source>
</evidence>
<keyword evidence="4" id="KW-0496">Mitochondrion</keyword>
<evidence type="ECO:0000313" key="8">
    <source>
        <dbReference type="Proteomes" id="UP000694546"/>
    </source>
</evidence>
<accession>A0A8C5CY97</accession>
<feature type="transmembrane region" description="Helical" evidence="6">
    <location>
        <begin position="36"/>
        <end position="58"/>
    </location>
</feature>
<evidence type="ECO:0000256" key="3">
    <source>
        <dbReference type="ARBA" id="ARBA00022989"/>
    </source>
</evidence>
<keyword evidence="2 6" id="KW-0812">Transmembrane</keyword>
<feature type="transmembrane region" description="Helical" evidence="6">
    <location>
        <begin position="111"/>
        <end position="134"/>
    </location>
</feature>
<dbReference type="Pfam" id="PF07114">
    <property type="entry name" value="TMEM126"/>
    <property type="match status" value="1"/>
</dbReference>
<feature type="transmembrane region" description="Helical" evidence="6">
    <location>
        <begin position="70"/>
        <end position="91"/>
    </location>
</feature>
<evidence type="ECO:0000256" key="2">
    <source>
        <dbReference type="ARBA" id="ARBA00022692"/>
    </source>
</evidence>
<organism evidence="7 8">
    <name type="scientific">Gadus morhua</name>
    <name type="common">Atlantic cod</name>
    <dbReference type="NCBI Taxonomy" id="8049"/>
    <lineage>
        <taxon>Eukaryota</taxon>
        <taxon>Metazoa</taxon>
        <taxon>Chordata</taxon>
        <taxon>Craniata</taxon>
        <taxon>Vertebrata</taxon>
        <taxon>Euteleostomi</taxon>
        <taxon>Actinopterygii</taxon>
        <taxon>Neopterygii</taxon>
        <taxon>Teleostei</taxon>
        <taxon>Neoteleostei</taxon>
        <taxon>Acanthomorphata</taxon>
        <taxon>Zeiogadaria</taxon>
        <taxon>Gadariae</taxon>
        <taxon>Gadiformes</taxon>
        <taxon>Gadoidei</taxon>
        <taxon>Gadidae</taxon>
        <taxon>Gadus</taxon>
    </lineage>
</organism>
<keyword evidence="3 6" id="KW-1133">Transmembrane helix</keyword>
<proteinExistence type="predicted"/>
<dbReference type="PANTHER" id="PTHR16296:SF2">
    <property type="entry name" value="TRANSMEMBRANE PROTEIN 126A"/>
    <property type="match status" value="1"/>
</dbReference>
<evidence type="ECO:0008006" key="9">
    <source>
        <dbReference type="Google" id="ProtNLM"/>
    </source>
</evidence>
<dbReference type="GeneTree" id="ENSGT00520000055616"/>
<keyword evidence="8" id="KW-1185">Reference proteome</keyword>
<evidence type="ECO:0000256" key="5">
    <source>
        <dbReference type="ARBA" id="ARBA00023136"/>
    </source>
</evidence>
<dbReference type="AlphaFoldDB" id="A0A8C5CY97"/>
<keyword evidence="5 6" id="KW-0472">Membrane</keyword>
<name>A0A8C5CY97_GADMO</name>
<comment type="subcellular location">
    <subcellularLocation>
        <location evidence="1">Mitochondrion membrane</location>
        <topology evidence="1">Multi-pass membrane protein</topology>
    </subcellularLocation>
</comment>
<dbReference type="OMA" id="GDLHCET"/>
<reference evidence="7" key="1">
    <citation type="submission" date="2025-08" db="UniProtKB">
        <authorList>
            <consortium name="Ensembl"/>
        </authorList>
    </citation>
    <scope>IDENTIFICATION</scope>
</reference>
<sequence>MSENSTTSAEGAPPRAIVMEMMIANFKRLPELDQKFFNYGPLYLGGNAAFAGLIANSFFRRALNVTQARLASSVPMAVLPFITTVAFYNAAVSSPLLSGDLNCPSCALMRGALIGVVGGGIYPILLALPVNAGLASAYNSAPMPVKGNAFRFAIDISRPVLTKMRPVLVLQALFGTYLSSRHFDTYKKLVDIAIDLMRFIPRIFSHSTKERKRGFRKDNE</sequence>
<dbReference type="PANTHER" id="PTHR16296">
    <property type="entry name" value="UNCHARACTERIZED HYPOTHALAMUS PROTEIN HT007"/>
    <property type="match status" value="1"/>
</dbReference>
<dbReference type="Ensembl" id="ENSGMOT00000024995.1">
    <property type="protein sequence ID" value="ENSGMOP00000067894.1"/>
    <property type="gene ID" value="ENSGMOG00000035412.1"/>
</dbReference>
<evidence type="ECO:0000256" key="4">
    <source>
        <dbReference type="ARBA" id="ARBA00023128"/>
    </source>
</evidence>
<dbReference type="InterPro" id="IPR009801">
    <property type="entry name" value="TMEM126"/>
</dbReference>
<dbReference type="GO" id="GO:0031966">
    <property type="term" value="C:mitochondrial membrane"/>
    <property type="evidence" value="ECO:0007669"/>
    <property type="project" value="UniProtKB-SubCell"/>
</dbReference>